<organism evidence="2 3">
    <name type="scientific">Cadophora malorum</name>
    <dbReference type="NCBI Taxonomy" id="108018"/>
    <lineage>
        <taxon>Eukaryota</taxon>
        <taxon>Fungi</taxon>
        <taxon>Dikarya</taxon>
        <taxon>Ascomycota</taxon>
        <taxon>Pezizomycotina</taxon>
        <taxon>Leotiomycetes</taxon>
        <taxon>Helotiales</taxon>
        <taxon>Ploettnerulaceae</taxon>
        <taxon>Cadophora</taxon>
    </lineage>
</organism>
<sequence length="389" mass="44985">MIRIAPEKKIDHSLQHQRAAIMILDIFLRMVSAIYLLLFPGFIFCSPTSMSTKVLVTAFLTPTAVSILFLGPSVMNILEPGYAIYIKFIGTKCSEASGTDPFTYANLYKLLATLCFFRFFQQRDRYQHIKKLMERFGFTDDPSSWKDMTTSTDPGVSRALVNSGHMVNPDPMVEHDRLQATVHLMSAMMAYPFRSAKHSLVVARINEHHHRYGTWINSDDVLYLIIHFSESPVQWINKFGYRKLEGFEVQAMWVLWRDLACSMGNFETTCRWREDANEEAGMAMMNEIIYSVPNLLKPFARKLIVSILDEDIVNFCQMEELGPSPVLRRIAYGLFGLCAWFIRNFGWPRLTPYNRAPETPNKSGTWNFGHTPYDTLPFFQERSFWNLWG</sequence>
<comment type="caution">
    <text evidence="2">The sequence shown here is derived from an EMBL/GenBank/DDBJ whole genome shotgun (WGS) entry which is preliminary data.</text>
</comment>
<dbReference type="PANTHER" id="PTHR36124">
    <property type="match status" value="1"/>
</dbReference>
<dbReference type="AlphaFoldDB" id="A0A8H7W6G6"/>
<keyword evidence="1" id="KW-0812">Transmembrane</keyword>
<dbReference type="PANTHER" id="PTHR36124:SF1">
    <property type="entry name" value="ER-BOUND OXYGENASE MPAB_MPAB'_RUBBER OXYGENASE CATALYTIC DOMAIN-CONTAINING PROTEIN"/>
    <property type="match status" value="1"/>
</dbReference>
<dbReference type="OrthoDB" id="545169at2759"/>
<evidence type="ECO:0000256" key="1">
    <source>
        <dbReference type="SAM" id="Phobius"/>
    </source>
</evidence>
<dbReference type="InterPro" id="IPR046366">
    <property type="entry name" value="MPAB"/>
</dbReference>
<feature type="transmembrane region" description="Helical" evidence="1">
    <location>
        <begin position="55"/>
        <end position="78"/>
    </location>
</feature>
<dbReference type="GO" id="GO:0016491">
    <property type="term" value="F:oxidoreductase activity"/>
    <property type="evidence" value="ECO:0007669"/>
    <property type="project" value="InterPro"/>
</dbReference>
<evidence type="ECO:0008006" key="4">
    <source>
        <dbReference type="Google" id="ProtNLM"/>
    </source>
</evidence>
<reference evidence="2" key="1">
    <citation type="submission" date="2021-02" db="EMBL/GenBank/DDBJ databases">
        <title>Genome sequence Cadophora malorum strain M34.</title>
        <authorList>
            <person name="Stefanovic E."/>
            <person name="Vu D."/>
            <person name="Scully C."/>
            <person name="Dijksterhuis J."/>
            <person name="Roader J."/>
            <person name="Houbraken J."/>
        </authorList>
    </citation>
    <scope>NUCLEOTIDE SEQUENCE</scope>
    <source>
        <strain evidence="2">M34</strain>
    </source>
</reference>
<keyword evidence="1" id="KW-1133">Transmembrane helix</keyword>
<dbReference type="EMBL" id="JAFJYH010000164">
    <property type="protein sequence ID" value="KAG4417102.1"/>
    <property type="molecule type" value="Genomic_DNA"/>
</dbReference>
<accession>A0A8H7W6G6</accession>
<proteinExistence type="predicted"/>
<evidence type="ECO:0000313" key="2">
    <source>
        <dbReference type="EMBL" id="KAG4417102.1"/>
    </source>
</evidence>
<protein>
    <recommendedName>
        <fullName evidence="4">ER-bound oxygenase mpaB/mpaB'/Rubber oxygenase catalytic domain-containing protein</fullName>
    </recommendedName>
</protein>
<name>A0A8H7W6G6_9HELO</name>
<gene>
    <name evidence="2" type="ORF">IFR04_009738</name>
</gene>
<evidence type="ECO:0000313" key="3">
    <source>
        <dbReference type="Proteomes" id="UP000664132"/>
    </source>
</evidence>
<keyword evidence="3" id="KW-1185">Reference proteome</keyword>
<dbReference type="Proteomes" id="UP000664132">
    <property type="component" value="Unassembled WGS sequence"/>
</dbReference>
<keyword evidence="1" id="KW-0472">Membrane</keyword>
<feature type="transmembrane region" description="Helical" evidence="1">
    <location>
        <begin position="21"/>
        <end position="43"/>
    </location>
</feature>